<dbReference type="SMART" id="SM00320">
    <property type="entry name" value="WD40"/>
    <property type="match status" value="7"/>
</dbReference>
<dbReference type="Pfam" id="PF00400">
    <property type="entry name" value="WD40"/>
    <property type="match status" value="5"/>
</dbReference>
<dbReference type="InterPro" id="IPR001680">
    <property type="entry name" value="WD40_rpt"/>
</dbReference>
<evidence type="ECO:0000256" key="1">
    <source>
        <dbReference type="ARBA" id="ARBA00022574"/>
    </source>
</evidence>
<dbReference type="PANTHER" id="PTHR22844:SF213">
    <property type="entry name" value="OS01G0232200 PROTEIN"/>
    <property type="match status" value="1"/>
</dbReference>
<sequence>MENFSKRSLWSIMDGEQQAIQQIPPRLSMKLNQSYVYDQSQNFSPRRHSSASTMQLSPPASPESPWTLSPLLHPSPAPTLVYHCVASLHRRQGTVHSIAVSRGIIFTGSESSRVRIWRQPECIERGCLRTSSGEIRAILAYGNMLFTTHKDYKIRIWRMSLTDHSQPIKMTTLPRNGSFLLFRRASSSQQRHKDYITCIAYYHAEGILYTGSWDKTIKAWSVLGKKCIDSFVAHEDNINSVAVNQEDGCLFTSSSDGSVKVWRKVFGENSHNLTTTLTLQNSPVNTLALSSSPSSFHLYSGSSDGSINFWEKERVTGRYIHGGCLHGHRFSVLCLVAVERLVFSGSEDTTIRVWRRDEETSFHECLAVLKGHRGPVRTLAACLEMEKVAMGVLVYSASLDRTLKVWRVKVFPGEQKNAANAEESATTTNGNDHRMSASFRECEVSPVLSPAWVEKKLQDNHLRWSENEIN</sequence>
<evidence type="ECO:0000256" key="4">
    <source>
        <dbReference type="SAM" id="MobiDB-lite"/>
    </source>
</evidence>
<dbReference type="InterPro" id="IPR020472">
    <property type="entry name" value="WD40_PAC1"/>
</dbReference>
<dbReference type="InterPro" id="IPR045182">
    <property type="entry name" value="JINGUBANG-like"/>
</dbReference>
<comment type="caution">
    <text evidence="5">The sequence shown here is derived from an EMBL/GenBank/DDBJ whole genome shotgun (WGS) entry which is preliminary data.</text>
</comment>
<keyword evidence="6" id="KW-1185">Reference proteome</keyword>
<dbReference type="AlphaFoldDB" id="A0AA41SGM1"/>
<dbReference type="EMBL" id="JAJJMA010165178">
    <property type="protein sequence ID" value="MCL7036192.1"/>
    <property type="molecule type" value="Genomic_DNA"/>
</dbReference>
<keyword evidence="1 3" id="KW-0853">WD repeat</keyword>
<evidence type="ECO:0000313" key="6">
    <source>
        <dbReference type="Proteomes" id="UP001177140"/>
    </source>
</evidence>
<feature type="compositionally biased region" description="Polar residues" evidence="4">
    <location>
        <begin position="42"/>
        <end position="58"/>
    </location>
</feature>
<organism evidence="5 6">
    <name type="scientific">Papaver nudicaule</name>
    <name type="common">Iceland poppy</name>
    <dbReference type="NCBI Taxonomy" id="74823"/>
    <lineage>
        <taxon>Eukaryota</taxon>
        <taxon>Viridiplantae</taxon>
        <taxon>Streptophyta</taxon>
        <taxon>Embryophyta</taxon>
        <taxon>Tracheophyta</taxon>
        <taxon>Spermatophyta</taxon>
        <taxon>Magnoliopsida</taxon>
        <taxon>Ranunculales</taxon>
        <taxon>Papaveraceae</taxon>
        <taxon>Papaveroideae</taxon>
        <taxon>Papaver</taxon>
    </lineage>
</organism>
<evidence type="ECO:0000256" key="3">
    <source>
        <dbReference type="PROSITE-ProRule" id="PRU00221"/>
    </source>
</evidence>
<name>A0AA41SGM1_PAPNU</name>
<dbReference type="PROSITE" id="PS50294">
    <property type="entry name" value="WD_REPEATS_REGION"/>
    <property type="match status" value="2"/>
</dbReference>
<keyword evidence="2" id="KW-0677">Repeat</keyword>
<reference evidence="5" key="1">
    <citation type="submission" date="2022-03" db="EMBL/GenBank/DDBJ databases">
        <title>A functionally conserved STORR gene fusion in Papaver species that diverged 16.8 million years ago.</title>
        <authorList>
            <person name="Catania T."/>
        </authorList>
    </citation>
    <scope>NUCLEOTIDE SEQUENCE</scope>
    <source>
        <strain evidence="5">S-191538</strain>
    </source>
</reference>
<feature type="repeat" description="WD" evidence="3">
    <location>
        <begin position="231"/>
        <end position="262"/>
    </location>
</feature>
<accession>A0AA41SGM1</accession>
<proteinExistence type="predicted"/>
<dbReference type="PANTHER" id="PTHR22844">
    <property type="entry name" value="F-BOX AND WD40 DOMAIN PROTEIN"/>
    <property type="match status" value="1"/>
</dbReference>
<dbReference type="CDD" id="cd00200">
    <property type="entry name" value="WD40"/>
    <property type="match status" value="1"/>
</dbReference>
<feature type="repeat" description="WD" evidence="3">
    <location>
        <begin position="325"/>
        <end position="364"/>
    </location>
</feature>
<evidence type="ECO:0000313" key="5">
    <source>
        <dbReference type="EMBL" id="MCL7036192.1"/>
    </source>
</evidence>
<gene>
    <name evidence="5" type="ORF">MKW94_009772</name>
</gene>
<dbReference type="PRINTS" id="PR00320">
    <property type="entry name" value="GPROTEINBRPT"/>
</dbReference>
<dbReference type="SUPFAM" id="SSF50978">
    <property type="entry name" value="WD40 repeat-like"/>
    <property type="match status" value="1"/>
</dbReference>
<dbReference type="InterPro" id="IPR036322">
    <property type="entry name" value="WD40_repeat_dom_sf"/>
</dbReference>
<feature type="repeat" description="WD" evidence="3">
    <location>
        <begin position="277"/>
        <end position="311"/>
    </location>
</feature>
<protein>
    <submittedName>
        <fullName evidence="5">Uncharacterized protein</fullName>
    </submittedName>
</protein>
<dbReference type="InterPro" id="IPR015943">
    <property type="entry name" value="WD40/YVTN_repeat-like_dom_sf"/>
</dbReference>
<feature type="repeat" description="WD" evidence="3">
    <location>
        <begin position="189"/>
        <end position="230"/>
    </location>
</feature>
<dbReference type="Proteomes" id="UP001177140">
    <property type="component" value="Unassembled WGS sequence"/>
</dbReference>
<dbReference type="Gene3D" id="2.130.10.10">
    <property type="entry name" value="YVTN repeat-like/Quinoprotein amine dehydrogenase"/>
    <property type="match status" value="3"/>
</dbReference>
<feature type="region of interest" description="Disordered" evidence="4">
    <location>
        <begin position="42"/>
        <end position="62"/>
    </location>
</feature>
<evidence type="ECO:0000256" key="2">
    <source>
        <dbReference type="ARBA" id="ARBA00022737"/>
    </source>
</evidence>
<dbReference type="PROSITE" id="PS50082">
    <property type="entry name" value="WD_REPEATS_2"/>
    <property type="match status" value="4"/>
</dbReference>